<gene>
    <name evidence="2" type="ORF">LIER_15643</name>
</gene>
<dbReference type="PANTHER" id="PTHR33437">
    <property type="entry name" value="OS06G0361200 PROTEIN"/>
    <property type="match status" value="1"/>
</dbReference>
<protein>
    <recommendedName>
        <fullName evidence="4">Retrotransposon gag protein</fullName>
    </recommendedName>
</protein>
<dbReference type="AlphaFoldDB" id="A0AAV3Q5A4"/>
<feature type="region of interest" description="Disordered" evidence="1">
    <location>
        <begin position="191"/>
        <end position="215"/>
    </location>
</feature>
<evidence type="ECO:0000256" key="1">
    <source>
        <dbReference type="SAM" id="MobiDB-lite"/>
    </source>
</evidence>
<feature type="compositionally biased region" description="Basic and acidic residues" evidence="1">
    <location>
        <begin position="191"/>
        <end position="205"/>
    </location>
</feature>
<organism evidence="2 3">
    <name type="scientific">Lithospermum erythrorhizon</name>
    <name type="common">Purple gromwell</name>
    <name type="synonym">Lithospermum officinale var. erythrorhizon</name>
    <dbReference type="NCBI Taxonomy" id="34254"/>
    <lineage>
        <taxon>Eukaryota</taxon>
        <taxon>Viridiplantae</taxon>
        <taxon>Streptophyta</taxon>
        <taxon>Embryophyta</taxon>
        <taxon>Tracheophyta</taxon>
        <taxon>Spermatophyta</taxon>
        <taxon>Magnoliopsida</taxon>
        <taxon>eudicotyledons</taxon>
        <taxon>Gunneridae</taxon>
        <taxon>Pentapetalae</taxon>
        <taxon>asterids</taxon>
        <taxon>lamiids</taxon>
        <taxon>Boraginales</taxon>
        <taxon>Boraginaceae</taxon>
        <taxon>Boraginoideae</taxon>
        <taxon>Lithospermeae</taxon>
        <taxon>Lithospermum</taxon>
    </lineage>
</organism>
<evidence type="ECO:0000313" key="3">
    <source>
        <dbReference type="Proteomes" id="UP001454036"/>
    </source>
</evidence>
<dbReference type="Proteomes" id="UP001454036">
    <property type="component" value="Unassembled WGS sequence"/>
</dbReference>
<dbReference type="PANTHER" id="PTHR33437:SF2">
    <property type="entry name" value="OS06G0361200 PROTEIN"/>
    <property type="match status" value="1"/>
</dbReference>
<proteinExistence type="predicted"/>
<name>A0AAV3Q5A4_LITER</name>
<dbReference type="EMBL" id="BAABME010003409">
    <property type="protein sequence ID" value="GAA0158685.1"/>
    <property type="molecule type" value="Genomic_DNA"/>
</dbReference>
<reference evidence="2 3" key="1">
    <citation type="submission" date="2024-01" db="EMBL/GenBank/DDBJ databases">
        <title>The complete chloroplast genome sequence of Lithospermum erythrorhizon: insights into the phylogenetic relationship among Boraginaceae species and the maternal lineages of purple gromwells.</title>
        <authorList>
            <person name="Okada T."/>
            <person name="Watanabe K."/>
        </authorList>
    </citation>
    <scope>NUCLEOTIDE SEQUENCE [LARGE SCALE GENOMIC DNA]</scope>
</reference>
<evidence type="ECO:0000313" key="2">
    <source>
        <dbReference type="EMBL" id="GAA0158685.1"/>
    </source>
</evidence>
<accession>A0AAV3Q5A4</accession>
<evidence type="ECO:0008006" key="4">
    <source>
        <dbReference type="Google" id="ProtNLM"/>
    </source>
</evidence>
<keyword evidence="3" id="KW-1185">Reference proteome</keyword>
<sequence length="380" mass="42878">MELSIAATKVRGAGTAAATPYKAKCEAKKPREASKVEKKDVHTITSKSTKFSFKTKRTEGGLNLGDSKRLTMKEMQAKEYPFFESDIPRIFEELLKAKMIKLPKAKRLEEAKRSTEPNYCKYHRILGHPIKKCFVFKEKFMDLVRQGAILLEEDKVSTNHVTLTILKKAEVKEPEDFWKRKLKPDAKFYQKRKTDGLQPTERLEAPKPAQPSHPNIGEKVIAALKGLTLPLNQVEKVASTTHKGFVTAVQGPNIKHRTMNPKAYDLLVKAGYDPTKDAAMSRPTPEVKVHGLNETQEKLQRKGYFIKSSTAGLEYISNPPLHVMIKWVSNYHITEVEQGPCTNPGAATRNSVFQRLGATPTIAMRYQQRSVFQMLGKNAN</sequence>
<comment type="caution">
    <text evidence="2">The sequence shown here is derived from an EMBL/GenBank/DDBJ whole genome shotgun (WGS) entry which is preliminary data.</text>
</comment>